<reference evidence="6 7" key="1">
    <citation type="submission" date="2023-08" db="EMBL/GenBank/DDBJ databases">
        <title>Arthrobacter horti sp. nov., isolated from forest soil.</title>
        <authorList>
            <person name="Park M."/>
        </authorList>
    </citation>
    <scope>NUCLEOTIDE SEQUENCE [LARGE SCALE GENOMIC DNA]</scope>
    <source>
        <strain evidence="6 7">YJM1</strain>
    </source>
</reference>
<sequence length="596" mass="64027">MRQLFRNASLAVQTVGGHVNDDGALLAMQLFRRLPSTVRGRLAGSLRRVLPIPLEDHPLGVFSALASGDADAVCRRIDSALARPELSPSRCCTLADLALLADRPDLAERLLSRARGGEARTAAGSARRASRIAGAQARLHWHRGEVSSAVGVLAGAVRPAQRKQRARLDGERRVLEGWRPSLAPVAGYRPVHGRVLHVLTNSLPHTGSGYAQRSHSVLTSQRDAGLDVLAVTRIGYPVQIGALAARSADVVDGVEYRRILPSALPGTVDGRLQRQAEELLREALRFRPSVLHTTTHFVNALVVRAVAEALGLPWVYEVRGQLADTWASTRGPEAKDSERYRLFRTREADVMGSADLVVTLGGRMRERILQAGVPAARVLLAPNGVGEDFLDEPVASEDARRALGLPPGFYVGTVSSLVPYEGLETLVEAFALLAEQLPELRLLVVGDGVSRQALVEAAARHGVSDRAVFPGRVPREQARLHHAALDVFVVPRRDLEVTRSVTPLKPVEAMAVARPVVASRLPALAEIVRDGVTGLLVEPDDARSLAEALRRLAGDQDLAERLGRAGRESVLAERTWASNAAKMSAAYAALGKGAGE</sequence>
<accession>A0ABT9ISG8</accession>
<keyword evidence="7" id="KW-1185">Reference proteome</keyword>
<name>A0ABT9ISG8_9MICC</name>
<feature type="domain" description="Glycosyltransferase subfamily 4-like N-terminal" evidence="5">
    <location>
        <begin position="209"/>
        <end position="384"/>
    </location>
</feature>
<organism evidence="6 7">
    <name type="scientific">Arthrobacter horti</name>
    <dbReference type="NCBI Taxonomy" id="3068273"/>
    <lineage>
        <taxon>Bacteria</taxon>
        <taxon>Bacillati</taxon>
        <taxon>Actinomycetota</taxon>
        <taxon>Actinomycetes</taxon>
        <taxon>Micrococcales</taxon>
        <taxon>Micrococcaceae</taxon>
        <taxon>Arthrobacter</taxon>
    </lineage>
</organism>
<dbReference type="CDD" id="cd03794">
    <property type="entry name" value="GT4_WbuB-like"/>
    <property type="match status" value="1"/>
</dbReference>
<gene>
    <name evidence="6" type="ORF">Q9R02_15460</name>
</gene>
<dbReference type="InterPro" id="IPR050194">
    <property type="entry name" value="Glycosyltransferase_grp1"/>
</dbReference>
<evidence type="ECO:0000313" key="6">
    <source>
        <dbReference type="EMBL" id="MDP5228556.1"/>
    </source>
</evidence>
<dbReference type="EMBL" id="JAVALS010000018">
    <property type="protein sequence ID" value="MDP5228556.1"/>
    <property type="molecule type" value="Genomic_DNA"/>
</dbReference>
<dbReference type="RefSeq" id="WP_305997601.1">
    <property type="nucleotide sequence ID" value="NZ_JAVALS010000018.1"/>
</dbReference>
<evidence type="ECO:0000256" key="2">
    <source>
        <dbReference type="ARBA" id="ARBA00022676"/>
    </source>
</evidence>
<dbReference type="PANTHER" id="PTHR45947">
    <property type="entry name" value="SULFOQUINOVOSYL TRANSFERASE SQD2"/>
    <property type="match status" value="1"/>
</dbReference>
<dbReference type="InterPro" id="IPR001296">
    <property type="entry name" value="Glyco_trans_1"/>
</dbReference>
<proteinExistence type="predicted"/>
<dbReference type="PANTHER" id="PTHR45947:SF3">
    <property type="entry name" value="SULFOQUINOVOSYL TRANSFERASE SQD2"/>
    <property type="match status" value="1"/>
</dbReference>
<dbReference type="Pfam" id="PF13579">
    <property type="entry name" value="Glyco_trans_4_4"/>
    <property type="match status" value="1"/>
</dbReference>
<dbReference type="Proteomes" id="UP001232725">
    <property type="component" value="Unassembled WGS sequence"/>
</dbReference>
<feature type="domain" description="Glycosyl transferase family 1" evidence="4">
    <location>
        <begin position="407"/>
        <end position="568"/>
    </location>
</feature>
<evidence type="ECO:0000313" key="7">
    <source>
        <dbReference type="Proteomes" id="UP001232725"/>
    </source>
</evidence>
<dbReference type="Gene3D" id="3.40.50.2000">
    <property type="entry name" value="Glycogen Phosphorylase B"/>
    <property type="match status" value="2"/>
</dbReference>
<keyword evidence="3" id="KW-0808">Transferase</keyword>
<evidence type="ECO:0000256" key="1">
    <source>
        <dbReference type="ARBA" id="ARBA00021292"/>
    </source>
</evidence>
<dbReference type="Pfam" id="PF00534">
    <property type="entry name" value="Glycos_transf_1"/>
    <property type="match status" value="1"/>
</dbReference>
<evidence type="ECO:0000256" key="3">
    <source>
        <dbReference type="ARBA" id="ARBA00022679"/>
    </source>
</evidence>
<evidence type="ECO:0000259" key="5">
    <source>
        <dbReference type="Pfam" id="PF13579"/>
    </source>
</evidence>
<evidence type="ECO:0000259" key="4">
    <source>
        <dbReference type="Pfam" id="PF00534"/>
    </source>
</evidence>
<protein>
    <recommendedName>
        <fullName evidence="1">D-inositol 3-phosphate glycosyltransferase</fullName>
    </recommendedName>
</protein>
<keyword evidence="2" id="KW-0328">Glycosyltransferase</keyword>
<comment type="caution">
    <text evidence="6">The sequence shown here is derived from an EMBL/GenBank/DDBJ whole genome shotgun (WGS) entry which is preliminary data.</text>
</comment>
<dbReference type="InterPro" id="IPR028098">
    <property type="entry name" value="Glyco_trans_4-like_N"/>
</dbReference>
<dbReference type="SUPFAM" id="SSF53756">
    <property type="entry name" value="UDP-Glycosyltransferase/glycogen phosphorylase"/>
    <property type="match status" value="1"/>
</dbReference>